<dbReference type="Proteomes" id="UP001062846">
    <property type="component" value="Chromosome 6"/>
</dbReference>
<proteinExistence type="predicted"/>
<evidence type="ECO:0000313" key="1">
    <source>
        <dbReference type="EMBL" id="KAI8549708.1"/>
    </source>
</evidence>
<gene>
    <name evidence="1" type="ORF">RHMOL_Rhmol06G0046100</name>
</gene>
<organism evidence="1 2">
    <name type="scientific">Rhododendron molle</name>
    <name type="common">Chinese azalea</name>
    <name type="synonym">Azalea mollis</name>
    <dbReference type="NCBI Taxonomy" id="49168"/>
    <lineage>
        <taxon>Eukaryota</taxon>
        <taxon>Viridiplantae</taxon>
        <taxon>Streptophyta</taxon>
        <taxon>Embryophyta</taxon>
        <taxon>Tracheophyta</taxon>
        <taxon>Spermatophyta</taxon>
        <taxon>Magnoliopsida</taxon>
        <taxon>eudicotyledons</taxon>
        <taxon>Gunneridae</taxon>
        <taxon>Pentapetalae</taxon>
        <taxon>asterids</taxon>
        <taxon>Ericales</taxon>
        <taxon>Ericaceae</taxon>
        <taxon>Ericoideae</taxon>
        <taxon>Rhodoreae</taxon>
        <taxon>Rhododendron</taxon>
    </lineage>
</organism>
<accession>A0ACC0N8S8</accession>
<sequence length="747" mass="83551">MERLSQRENVLLGYSPNTPLKSTDIDFHDVFGGPPRRSSIQEMRYSLNSTNRSSQGEEDSVLSLRPRSVGLNEMPVFGEDTLTRRRYPSDDFFDDIFRGDESMGSSRMSNQDPLGSTPGSRVMSPARPLPPRAESFSRSLSAQFQFSLPAKLTKAIDFPVSASSSRSPHRYKDPTLNAISSLYTPSPPLSRLSSEASQEEDDLKNEIHQSYRPSPLSHEVSVMSKESLYEKKSGQLESTDIGSNLKKELKVAVAPNTNGQFHFSIYKWASKGVPFFMPLRGGNSTKSKERVERCVSSNGRNEDRIEPSAVVEEVVLSMPESKPINRIANIVGNLPGETILSDRSEEIERYSLSETGLCGSTEKGIPTSKEEAKKLELKPLHSMLSDTVQEKGNDEISRKCEGKEQLEKTTVSDSNASVRNDVKKHDEKRKKSNRTKVTHVNELHSPDSQKTSEDNLGQNGAKGKVKDFVKIFNQEAVLKTKINDETRSQSSRWKSKGTFPADDKESAFTTQTNETNYVHVNKMKTPLNVAVMVDKNIEESEKQQSPLKTRVFNSSENSFGQKDTSATSTESFHDGPKVTDVNIDDLFQENFVVEELYNDPETGDILDDIQISDAKIRKWLNGKEGNIRSLLSTLQYVLWPGSGWKPVPLMDIIEGSAVKRAYQKALLCLHPDKLQQKGAASHQKYVAERVFDVLQSAISVLNWSAKPIKSSRSVGAFQFTWRNVTVQRSDARWHKRGIGVVCAVIVK</sequence>
<protein>
    <submittedName>
        <fullName evidence="1">Uncharacterized protein</fullName>
    </submittedName>
</protein>
<dbReference type="EMBL" id="CM046393">
    <property type="protein sequence ID" value="KAI8549708.1"/>
    <property type="molecule type" value="Genomic_DNA"/>
</dbReference>
<evidence type="ECO:0000313" key="2">
    <source>
        <dbReference type="Proteomes" id="UP001062846"/>
    </source>
</evidence>
<comment type="caution">
    <text evidence="1">The sequence shown here is derived from an EMBL/GenBank/DDBJ whole genome shotgun (WGS) entry which is preliminary data.</text>
</comment>
<keyword evidence="2" id="KW-1185">Reference proteome</keyword>
<reference evidence="1" key="1">
    <citation type="submission" date="2022-02" db="EMBL/GenBank/DDBJ databases">
        <title>Plant Genome Project.</title>
        <authorList>
            <person name="Zhang R.-G."/>
        </authorList>
    </citation>
    <scope>NUCLEOTIDE SEQUENCE</scope>
    <source>
        <strain evidence="1">AT1</strain>
    </source>
</reference>
<name>A0ACC0N8S8_RHOML</name>